<feature type="domain" description="VQ" evidence="5">
    <location>
        <begin position="40"/>
        <end position="62"/>
    </location>
</feature>
<dbReference type="InterPro" id="IPR039611">
    <property type="entry name" value="VQ_4/11/13/19/31/33"/>
</dbReference>
<evidence type="ECO:0000259" key="5">
    <source>
        <dbReference type="Pfam" id="PF05678"/>
    </source>
</evidence>
<dbReference type="GO" id="GO:0005634">
    <property type="term" value="C:nucleus"/>
    <property type="evidence" value="ECO:0007669"/>
    <property type="project" value="UniProtKB-SubCell"/>
</dbReference>
<evidence type="ECO:0000256" key="3">
    <source>
        <dbReference type="ARBA" id="ARBA00023242"/>
    </source>
</evidence>
<evidence type="ECO:0000313" key="7">
    <source>
        <dbReference type="RefSeq" id="XP_022966462.1"/>
    </source>
</evidence>
<dbReference type="PANTHER" id="PTHR33402">
    <property type="entry name" value="VQ MOTIF-CONTAINING PROTEIN 11-LIKE"/>
    <property type="match status" value="1"/>
</dbReference>
<feature type="region of interest" description="Disordered" evidence="4">
    <location>
        <begin position="165"/>
        <end position="196"/>
    </location>
</feature>
<proteinExistence type="predicted"/>
<evidence type="ECO:0000256" key="4">
    <source>
        <dbReference type="SAM" id="MobiDB-lite"/>
    </source>
</evidence>
<dbReference type="Pfam" id="PF05678">
    <property type="entry name" value="VQ"/>
    <property type="match status" value="1"/>
</dbReference>
<reference evidence="7" key="1">
    <citation type="submission" date="2025-08" db="UniProtKB">
        <authorList>
            <consortium name="RefSeq"/>
        </authorList>
    </citation>
    <scope>IDENTIFICATION</scope>
    <source>
        <tissue evidence="7">Young leaves</tissue>
    </source>
</reference>
<feature type="region of interest" description="Disordered" evidence="4">
    <location>
        <begin position="60"/>
        <end position="85"/>
    </location>
</feature>
<evidence type="ECO:0000313" key="6">
    <source>
        <dbReference type="Proteomes" id="UP000504608"/>
    </source>
</evidence>
<dbReference type="PANTHER" id="PTHR33402:SF22">
    <property type="entry name" value="VQ MOTIF-CONTAINING PROTEIN 31"/>
    <property type="match status" value="1"/>
</dbReference>
<sequence length="196" mass="21739">MSYGNYNPSFLLPSLKTMLQGTIVMEKPGTQTPVKCKPLTTFVQTDTTAFREVVQRLTGPSESYTLPSSKATGSKRPTSTSKLHERRHLTRPKLQIVKPSLSHFKPPSFITSPVGTPPRADHPSFITSPVGTPLKIMSKLSIGDGEKELNSIEEERATREKRFYLHPSPRSMHGSAQPELLSLFPLESPKKTSQNP</sequence>
<dbReference type="InterPro" id="IPR008889">
    <property type="entry name" value="VQ"/>
</dbReference>
<keyword evidence="6" id="KW-1185">Reference proteome</keyword>
<evidence type="ECO:0000256" key="2">
    <source>
        <dbReference type="ARBA" id="ARBA00022553"/>
    </source>
</evidence>
<evidence type="ECO:0000256" key="1">
    <source>
        <dbReference type="ARBA" id="ARBA00004123"/>
    </source>
</evidence>
<dbReference type="AlphaFoldDB" id="A0A6J1HN19"/>
<keyword evidence="3" id="KW-0539">Nucleus</keyword>
<feature type="compositionally biased region" description="Low complexity" evidence="4">
    <location>
        <begin position="178"/>
        <end position="187"/>
    </location>
</feature>
<dbReference type="Proteomes" id="UP000504608">
    <property type="component" value="Unplaced"/>
</dbReference>
<feature type="compositionally biased region" description="Polar residues" evidence="4">
    <location>
        <begin position="60"/>
        <end position="81"/>
    </location>
</feature>
<accession>A0A6J1HN19</accession>
<comment type="subcellular location">
    <subcellularLocation>
        <location evidence="1">Nucleus</location>
    </subcellularLocation>
</comment>
<dbReference type="OrthoDB" id="783357at2759"/>
<name>A0A6J1HN19_CUCMA</name>
<organism evidence="6 7">
    <name type="scientific">Cucurbita maxima</name>
    <name type="common">Pumpkin</name>
    <name type="synonym">Winter squash</name>
    <dbReference type="NCBI Taxonomy" id="3661"/>
    <lineage>
        <taxon>Eukaryota</taxon>
        <taxon>Viridiplantae</taxon>
        <taxon>Streptophyta</taxon>
        <taxon>Embryophyta</taxon>
        <taxon>Tracheophyta</taxon>
        <taxon>Spermatophyta</taxon>
        <taxon>Magnoliopsida</taxon>
        <taxon>eudicotyledons</taxon>
        <taxon>Gunneridae</taxon>
        <taxon>Pentapetalae</taxon>
        <taxon>rosids</taxon>
        <taxon>fabids</taxon>
        <taxon>Cucurbitales</taxon>
        <taxon>Cucurbitaceae</taxon>
        <taxon>Cucurbiteae</taxon>
        <taxon>Cucurbita</taxon>
    </lineage>
</organism>
<keyword evidence="2" id="KW-0597">Phosphoprotein</keyword>
<gene>
    <name evidence="7" type="primary">LOC111466109</name>
</gene>
<dbReference type="GeneID" id="111466109"/>
<dbReference type="KEGG" id="cmax:111466109"/>
<protein>
    <submittedName>
        <fullName evidence="7">VQ motif-containing protein 31</fullName>
    </submittedName>
</protein>
<dbReference type="RefSeq" id="XP_022966462.1">
    <property type="nucleotide sequence ID" value="XM_023110694.1"/>
</dbReference>